<organism evidence="2">
    <name type="scientific">Anopheles atroparvus</name>
    <name type="common">European mosquito</name>
    <dbReference type="NCBI Taxonomy" id="41427"/>
    <lineage>
        <taxon>Eukaryota</taxon>
        <taxon>Metazoa</taxon>
        <taxon>Ecdysozoa</taxon>
        <taxon>Arthropoda</taxon>
        <taxon>Hexapoda</taxon>
        <taxon>Insecta</taxon>
        <taxon>Pterygota</taxon>
        <taxon>Neoptera</taxon>
        <taxon>Endopterygota</taxon>
        <taxon>Diptera</taxon>
        <taxon>Nematocera</taxon>
        <taxon>Culicoidea</taxon>
        <taxon>Culicidae</taxon>
        <taxon>Anophelinae</taxon>
        <taxon>Anopheles</taxon>
    </lineage>
</organism>
<reference evidence="2" key="1">
    <citation type="submission" date="2022-08" db="UniProtKB">
        <authorList>
            <consortium name="EnsemblMetazoa"/>
        </authorList>
    </citation>
    <scope>IDENTIFICATION</scope>
    <source>
        <strain evidence="2">EBRO</strain>
    </source>
</reference>
<dbReference type="AlphaFoldDB" id="A0A182IZT2"/>
<evidence type="ECO:0000313" key="2">
    <source>
        <dbReference type="EnsemblMetazoa" id="AATE008613-PA.1"/>
    </source>
</evidence>
<feature type="compositionally biased region" description="Polar residues" evidence="1">
    <location>
        <begin position="289"/>
        <end position="304"/>
    </location>
</feature>
<name>A0A182IZT2_ANOAO</name>
<accession>A0A182IZT2</accession>
<evidence type="ECO:0000256" key="1">
    <source>
        <dbReference type="SAM" id="MobiDB-lite"/>
    </source>
</evidence>
<feature type="region of interest" description="Disordered" evidence="1">
    <location>
        <begin position="279"/>
        <end position="304"/>
    </location>
</feature>
<proteinExistence type="predicted"/>
<dbReference type="EnsemblMetazoa" id="AATE008613-RA">
    <property type="protein sequence ID" value="AATE008613-PA.1"/>
    <property type="gene ID" value="AATE008613"/>
</dbReference>
<feature type="compositionally biased region" description="Basic and acidic residues" evidence="1">
    <location>
        <begin position="279"/>
        <end position="288"/>
    </location>
</feature>
<dbReference type="VEuPathDB" id="VectorBase:AATE008613"/>
<protein>
    <submittedName>
        <fullName evidence="2">Uncharacterized protein</fullName>
    </submittedName>
</protein>
<sequence length="304" mass="34478">MGAPPHILLQVQMALLGLRQKVGRPQYRMPEQQCTFRRDDRQRVRPVKVDQMADTFENAIFGSYLKDNHGLYISTDFELYHRIRTIPSGSMSSRCLGELFCMPVSTYWPCVPADSRTRKSPSFLSRCSDCALLMLPWYQDSIGRHLIRQIVVVLLVGAGQLAELVLRFRLLEELLVPQLERLPDGRYQVLGETAAALQHVARPPLVQILRDVRHKIERVLQNTKPTPVIIPDHRASSGPVAKCLTVSPPEANDILGMSCLAMISPVSTFTNDRYLLETPEERKPERKLSTLTRTSNVTPSFMMT</sequence>